<name>A0A645IWF9_9ZZZZ</name>
<dbReference type="InterPro" id="IPR013078">
    <property type="entry name" value="His_Pase_superF_clade-1"/>
</dbReference>
<dbReference type="AlphaFoldDB" id="A0A645IWF9"/>
<comment type="caution">
    <text evidence="1">The sequence shown here is derived from an EMBL/GenBank/DDBJ whole genome shotgun (WGS) entry which is preliminary data.</text>
</comment>
<dbReference type="Pfam" id="PF00300">
    <property type="entry name" value="His_Phos_1"/>
    <property type="match status" value="1"/>
</dbReference>
<evidence type="ECO:0000313" key="1">
    <source>
        <dbReference type="EMBL" id="MPN55765.1"/>
    </source>
</evidence>
<organism evidence="1">
    <name type="scientific">bioreactor metagenome</name>
    <dbReference type="NCBI Taxonomy" id="1076179"/>
    <lineage>
        <taxon>unclassified sequences</taxon>
        <taxon>metagenomes</taxon>
        <taxon>ecological metagenomes</taxon>
    </lineage>
</organism>
<sequence>MVFSSPLKRCIQTAKVIYSDMSLCIEKELRETDFGEFEYKNYGELKDNKDYLLWLESNGIISFPNGERREDFIKRSVSGFYKCVEKAKECEKLAFIVHGGNIMAILSQLTDNKNFYDFQCGNGCGFITKYENGSLRVTGEFNE</sequence>
<accession>A0A645IWF9</accession>
<protein>
    <submittedName>
        <fullName evidence="1">Uncharacterized protein</fullName>
    </submittedName>
</protein>
<proteinExistence type="predicted"/>
<reference evidence="1" key="1">
    <citation type="submission" date="2019-08" db="EMBL/GenBank/DDBJ databases">
        <authorList>
            <person name="Kucharzyk K."/>
            <person name="Murdoch R.W."/>
            <person name="Higgins S."/>
            <person name="Loffler F."/>
        </authorList>
    </citation>
    <scope>NUCLEOTIDE SEQUENCE</scope>
</reference>
<dbReference type="SUPFAM" id="SSF53254">
    <property type="entry name" value="Phosphoglycerate mutase-like"/>
    <property type="match status" value="1"/>
</dbReference>
<dbReference type="InterPro" id="IPR029033">
    <property type="entry name" value="His_PPase_superfam"/>
</dbReference>
<dbReference type="Gene3D" id="3.40.50.1240">
    <property type="entry name" value="Phosphoglycerate mutase-like"/>
    <property type="match status" value="1"/>
</dbReference>
<gene>
    <name evidence="1" type="ORF">SDC9_203449</name>
</gene>
<dbReference type="EMBL" id="VSSQ01125355">
    <property type="protein sequence ID" value="MPN55765.1"/>
    <property type="molecule type" value="Genomic_DNA"/>
</dbReference>